<feature type="domain" description="LITAF" evidence="8">
    <location>
        <begin position="115"/>
        <end position="200"/>
    </location>
</feature>
<feature type="transmembrane region" description="Helical" evidence="7">
    <location>
        <begin position="153"/>
        <end position="176"/>
    </location>
</feature>
<dbReference type="GO" id="GO:0016020">
    <property type="term" value="C:membrane"/>
    <property type="evidence" value="ECO:0007669"/>
    <property type="project" value="UniProtKB-SubCell"/>
</dbReference>
<dbReference type="EMBL" id="KQ257457">
    <property type="protein sequence ID" value="KNC99831.1"/>
    <property type="molecule type" value="Genomic_DNA"/>
</dbReference>
<keyword evidence="10" id="KW-1185">Reference proteome</keyword>
<gene>
    <name evidence="9" type="ORF">SPPG_05205</name>
</gene>
<protein>
    <recommendedName>
        <fullName evidence="8">LITAF domain-containing protein</fullName>
    </recommendedName>
</protein>
<evidence type="ECO:0000313" key="10">
    <source>
        <dbReference type="Proteomes" id="UP000053201"/>
    </source>
</evidence>
<keyword evidence="7" id="KW-0812">Transmembrane</keyword>
<dbReference type="PROSITE" id="PS51837">
    <property type="entry name" value="LITAF"/>
    <property type="match status" value="1"/>
</dbReference>
<dbReference type="Pfam" id="PF10601">
    <property type="entry name" value="zf-LITAF-like"/>
    <property type="match status" value="1"/>
</dbReference>
<dbReference type="VEuPathDB" id="FungiDB:SPPG_05205"/>
<evidence type="ECO:0000256" key="5">
    <source>
        <dbReference type="ARBA" id="ARBA00023136"/>
    </source>
</evidence>
<evidence type="ECO:0000256" key="7">
    <source>
        <dbReference type="SAM" id="Phobius"/>
    </source>
</evidence>
<name>A0A0L0HFM7_SPIPD</name>
<evidence type="ECO:0000256" key="1">
    <source>
        <dbReference type="ARBA" id="ARBA00004170"/>
    </source>
</evidence>
<evidence type="ECO:0000256" key="3">
    <source>
        <dbReference type="ARBA" id="ARBA00022723"/>
    </source>
</evidence>
<keyword evidence="5 7" id="KW-0472">Membrane</keyword>
<comment type="similarity">
    <text evidence="2">Belongs to the CDIP1/LITAF family.</text>
</comment>
<dbReference type="GO" id="GO:0008270">
    <property type="term" value="F:zinc ion binding"/>
    <property type="evidence" value="ECO:0007669"/>
    <property type="project" value="TreeGrafter"/>
</dbReference>
<evidence type="ECO:0000313" key="9">
    <source>
        <dbReference type="EMBL" id="KNC99831.1"/>
    </source>
</evidence>
<keyword evidence="7" id="KW-1133">Transmembrane helix</keyword>
<keyword evidence="4" id="KW-0862">Zinc</keyword>
<evidence type="ECO:0000256" key="6">
    <source>
        <dbReference type="SAM" id="MobiDB-lite"/>
    </source>
</evidence>
<keyword evidence="3" id="KW-0479">Metal-binding</keyword>
<dbReference type="OrthoDB" id="10588163at2759"/>
<evidence type="ECO:0000256" key="2">
    <source>
        <dbReference type="ARBA" id="ARBA00005975"/>
    </source>
</evidence>
<evidence type="ECO:0000256" key="4">
    <source>
        <dbReference type="ARBA" id="ARBA00022833"/>
    </source>
</evidence>
<dbReference type="OMA" id="YTYKRVC"/>
<dbReference type="GeneID" id="27688597"/>
<reference evidence="9 10" key="1">
    <citation type="submission" date="2009-08" db="EMBL/GenBank/DDBJ databases">
        <title>The Genome Sequence of Spizellomyces punctatus strain DAOM BR117.</title>
        <authorList>
            <consortium name="The Broad Institute Genome Sequencing Platform"/>
            <person name="Russ C."/>
            <person name="Cuomo C."/>
            <person name="Shea T."/>
            <person name="Young S.K."/>
            <person name="Zeng Q."/>
            <person name="Koehrsen M."/>
            <person name="Haas B."/>
            <person name="Borodovsky M."/>
            <person name="Guigo R."/>
            <person name="Alvarado L."/>
            <person name="Berlin A."/>
            <person name="Bochicchio J."/>
            <person name="Borenstein D."/>
            <person name="Chapman S."/>
            <person name="Chen Z."/>
            <person name="Engels R."/>
            <person name="Freedman E."/>
            <person name="Gellesch M."/>
            <person name="Goldberg J."/>
            <person name="Griggs A."/>
            <person name="Gujja S."/>
            <person name="Heiman D."/>
            <person name="Hepburn T."/>
            <person name="Howarth C."/>
            <person name="Jen D."/>
            <person name="Larson L."/>
            <person name="Lewis B."/>
            <person name="Mehta T."/>
            <person name="Park D."/>
            <person name="Pearson M."/>
            <person name="Roberts A."/>
            <person name="Saif S."/>
            <person name="Shenoy N."/>
            <person name="Sisk P."/>
            <person name="Stolte C."/>
            <person name="Sykes S."/>
            <person name="Thomson T."/>
            <person name="Walk T."/>
            <person name="White J."/>
            <person name="Yandava C."/>
            <person name="Burger G."/>
            <person name="Gray M.W."/>
            <person name="Holland P.W.H."/>
            <person name="King N."/>
            <person name="Lang F.B.F."/>
            <person name="Roger A.J."/>
            <person name="Ruiz-Trillo I."/>
            <person name="Lander E."/>
            <person name="Nusbaum C."/>
        </authorList>
    </citation>
    <scope>NUCLEOTIDE SEQUENCE [LARGE SCALE GENOMIC DNA]</scope>
    <source>
        <strain evidence="9 10">DAOM BR117</strain>
    </source>
</reference>
<dbReference type="InterPro" id="IPR037519">
    <property type="entry name" value="LITAF_fam"/>
</dbReference>
<feature type="region of interest" description="Disordered" evidence="6">
    <location>
        <begin position="1"/>
        <end position="88"/>
    </location>
</feature>
<dbReference type="STRING" id="645134.A0A0L0HFM7"/>
<comment type="subcellular location">
    <subcellularLocation>
        <location evidence="1">Membrane</location>
        <topology evidence="1">Peripheral membrane protein</topology>
    </subcellularLocation>
</comment>
<feature type="compositionally biased region" description="Low complexity" evidence="6">
    <location>
        <begin position="42"/>
        <end position="74"/>
    </location>
</feature>
<dbReference type="InterPro" id="IPR006629">
    <property type="entry name" value="LITAF"/>
</dbReference>
<dbReference type="InParanoid" id="A0A0L0HFM7"/>
<dbReference type="PANTHER" id="PTHR23292">
    <property type="entry name" value="LIPOPOLYSACCHARIDE-INDUCED TUMOR NECROSIS FACTOR-ALPHA FACTOR"/>
    <property type="match status" value="1"/>
</dbReference>
<feature type="compositionally biased region" description="Basic and acidic residues" evidence="6">
    <location>
        <begin position="1"/>
        <end position="10"/>
    </location>
</feature>
<dbReference type="SMART" id="SM00714">
    <property type="entry name" value="LITAF"/>
    <property type="match status" value="1"/>
</dbReference>
<dbReference type="PANTHER" id="PTHR23292:SF6">
    <property type="entry name" value="FI16602P1-RELATED"/>
    <property type="match status" value="1"/>
</dbReference>
<evidence type="ECO:0000259" key="8">
    <source>
        <dbReference type="PROSITE" id="PS51837"/>
    </source>
</evidence>
<dbReference type="AlphaFoldDB" id="A0A0L0HFM7"/>
<proteinExistence type="inferred from homology"/>
<sequence length="200" mass="22070">MSSSSNEKKMQQQQQQQLPRGYPGMEAPPAYQPAGPSQFQGQHAQIPFPQPHQQQQQQQQPQYAPQPQPQYAAPAIPPPSLQAHPQVVLPPGILPQGVQVQYLTPQQFSQQPTTTTIIYVAHASQPLSHHPTPTTCPHCHTPITTIVQKDPGIVAWFSSIALCFSGCVFGCCLIPLMNDSFKDSRHLCPRCMGLVGIKRR</sequence>
<accession>A0A0L0HFM7</accession>
<dbReference type="Proteomes" id="UP000053201">
    <property type="component" value="Unassembled WGS sequence"/>
</dbReference>
<dbReference type="RefSeq" id="XP_016607871.1">
    <property type="nucleotide sequence ID" value="XM_016753428.1"/>
</dbReference>
<organism evidence="9 10">
    <name type="scientific">Spizellomyces punctatus (strain DAOM BR117)</name>
    <dbReference type="NCBI Taxonomy" id="645134"/>
    <lineage>
        <taxon>Eukaryota</taxon>
        <taxon>Fungi</taxon>
        <taxon>Fungi incertae sedis</taxon>
        <taxon>Chytridiomycota</taxon>
        <taxon>Chytridiomycota incertae sedis</taxon>
        <taxon>Chytridiomycetes</taxon>
        <taxon>Spizellomycetales</taxon>
        <taxon>Spizellomycetaceae</taxon>
        <taxon>Spizellomyces</taxon>
    </lineage>
</organism>